<reference evidence="2 3" key="1">
    <citation type="journal article" date="2021" name="Nat. Plants">
        <title>The Taxus genome provides insights into paclitaxel biosynthesis.</title>
        <authorList>
            <person name="Xiong X."/>
            <person name="Gou J."/>
            <person name="Liao Q."/>
            <person name="Li Y."/>
            <person name="Zhou Q."/>
            <person name="Bi G."/>
            <person name="Li C."/>
            <person name="Du R."/>
            <person name="Wang X."/>
            <person name="Sun T."/>
            <person name="Guo L."/>
            <person name="Liang H."/>
            <person name="Lu P."/>
            <person name="Wu Y."/>
            <person name="Zhang Z."/>
            <person name="Ro D.K."/>
            <person name="Shang Y."/>
            <person name="Huang S."/>
            <person name="Yan J."/>
        </authorList>
    </citation>
    <scope>NUCLEOTIDE SEQUENCE [LARGE SCALE GENOMIC DNA]</scope>
    <source>
        <strain evidence="2">Ta-2019</strain>
    </source>
</reference>
<evidence type="ECO:0000259" key="1">
    <source>
        <dbReference type="Pfam" id="PF05678"/>
    </source>
</evidence>
<protein>
    <recommendedName>
        <fullName evidence="1">VQ domain-containing protein</fullName>
    </recommendedName>
</protein>
<comment type="caution">
    <text evidence="2">The sequence shown here is derived from an EMBL/GenBank/DDBJ whole genome shotgun (WGS) entry which is preliminary data.</text>
</comment>
<dbReference type="InterPro" id="IPR008889">
    <property type="entry name" value="VQ"/>
</dbReference>
<evidence type="ECO:0000313" key="3">
    <source>
        <dbReference type="Proteomes" id="UP000824469"/>
    </source>
</evidence>
<proteinExistence type="predicted"/>
<feature type="domain" description="VQ" evidence="1">
    <location>
        <begin position="14"/>
        <end position="39"/>
    </location>
</feature>
<sequence length="132" mass="14946">MERKRPRASRGSNIHTQVVRTDASKFRKVVQQLTGMPKPEKPLQLVLKPVARRPIVEQISPDNRVFSSLTTTSCFQTPNPSLIAAEDEIHFAAASSPPFLHPRFIMDEDNAISGEENDIFSLDSEELWQFVE</sequence>
<gene>
    <name evidence="2" type="ORF">KI387_015765</name>
</gene>
<dbReference type="AlphaFoldDB" id="A0AA38LEN4"/>
<dbReference type="EMBL" id="JAHRHJ020000003">
    <property type="protein sequence ID" value="KAH9321126.1"/>
    <property type="molecule type" value="Genomic_DNA"/>
</dbReference>
<evidence type="ECO:0000313" key="2">
    <source>
        <dbReference type="EMBL" id="KAH9321126.1"/>
    </source>
</evidence>
<name>A0AA38LEN4_TAXCH</name>
<keyword evidence="3" id="KW-1185">Reference proteome</keyword>
<dbReference type="Proteomes" id="UP000824469">
    <property type="component" value="Unassembled WGS sequence"/>
</dbReference>
<dbReference type="Pfam" id="PF05678">
    <property type="entry name" value="VQ"/>
    <property type="match status" value="1"/>
</dbReference>
<accession>A0AA38LEN4</accession>
<feature type="non-terminal residue" evidence="2">
    <location>
        <position position="132"/>
    </location>
</feature>
<organism evidence="2 3">
    <name type="scientific">Taxus chinensis</name>
    <name type="common">Chinese yew</name>
    <name type="synonym">Taxus wallichiana var. chinensis</name>
    <dbReference type="NCBI Taxonomy" id="29808"/>
    <lineage>
        <taxon>Eukaryota</taxon>
        <taxon>Viridiplantae</taxon>
        <taxon>Streptophyta</taxon>
        <taxon>Embryophyta</taxon>
        <taxon>Tracheophyta</taxon>
        <taxon>Spermatophyta</taxon>
        <taxon>Pinopsida</taxon>
        <taxon>Pinidae</taxon>
        <taxon>Conifers II</taxon>
        <taxon>Cupressales</taxon>
        <taxon>Taxaceae</taxon>
        <taxon>Taxus</taxon>
    </lineage>
</organism>